<accession>A0A7J8V2K2</accession>
<sequence>MPIQEARVERFRRVARAIGLQGRQQI</sequence>
<reference evidence="1 2" key="1">
    <citation type="journal article" date="2019" name="Genome Biol. Evol.">
        <title>Insights into the evolution of the New World diploid cottons (Gossypium, subgenus Houzingenia) based on genome sequencing.</title>
        <authorList>
            <person name="Grover C.E."/>
            <person name="Arick M.A. 2nd"/>
            <person name="Thrash A."/>
            <person name="Conover J.L."/>
            <person name="Sanders W.S."/>
            <person name="Peterson D.G."/>
            <person name="Frelichowski J.E."/>
            <person name="Scheffler J.A."/>
            <person name="Scheffler B.E."/>
            <person name="Wendel J.F."/>
        </authorList>
    </citation>
    <scope>NUCLEOTIDE SEQUENCE [LARGE SCALE GENOMIC DNA]</scope>
    <source>
        <strain evidence="1">57</strain>
        <tissue evidence="1">Leaf</tissue>
    </source>
</reference>
<organism evidence="1 2">
    <name type="scientific">Gossypium klotzschianum</name>
    <dbReference type="NCBI Taxonomy" id="34286"/>
    <lineage>
        <taxon>Eukaryota</taxon>
        <taxon>Viridiplantae</taxon>
        <taxon>Streptophyta</taxon>
        <taxon>Embryophyta</taxon>
        <taxon>Tracheophyta</taxon>
        <taxon>Spermatophyta</taxon>
        <taxon>Magnoliopsida</taxon>
        <taxon>eudicotyledons</taxon>
        <taxon>Gunneridae</taxon>
        <taxon>Pentapetalae</taxon>
        <taxon>rosids</taxon>
        <taxon>malvids</taxon>
        <taxon>Malvales</taxon>
        <taxon>Malvaceae</taxon>
        <taxon>Malvoideae</taxon>
        <taxon>Gossypium</taxon>
    </lineage>
</organism>
<dbReference type="EMBL" id="JABFAB010000008">
    <property type="protein sequence ID" value="MBA0656830.1"/>
    <property type="molecule type" value="Genomic_DNA"/>
</dbReference>
<keyword evidence="2" id="KW-1185">Reference proteome</keyword>
<comment type="caution">
    <text evidence="1">The sequence shown here is derived from an EMBL/GenBank/DDBJ whole genome shotgun (WGS) entry which is preliminary data.</text>
</comment>
<evidence type="ECO:0000313" key="2">
    <source>
        <dbReference type="Proteomes" id="UP000593573"/>
    </source>
</evidence>
<proteinExistence type="predicted"/>
<dbReference type="AlphaFoldDB" id="A0A7J8V2K2"/>
<name>A0A7J8V2K2_9ROSI</name>
<evidence type="ECO:0000313" key="1">
    <source>
        <dbReference type="EMBL" id="MBA0656830.1"/>
    </source>
</evidence>
<feature type="non-terminal residue" evidence="1">
    <location>
        <position position="26"/>
    </location>
</feature>
<protein>
    <submittedName>
        <fullName evidence="1">Uncharacterized protein</fullName>
    </submittedName>
</protein>
<dbReference type="Proteomes" id="UP000593573">
    <property type="component" value="Unassembled WGS sequence"/>
</dbReference>
<gene>
    <name evidence="1" type="ORF">Goklo_009160</name>
</gene>